<evidence type="ECO:0000256" key="12">
    <source>
        <dbReference type="ARBA" id="ARBA00037628"/>
    </source>
</evidence>
<dbReference type="GO" id="GO:0009986">
    <property type="term" value="C:cell surface"/>
    <property type="evidence" value="ECO:0007669"/>
    <property type="project" value="TreeGrafter"/>
</dbReference>
<dbReference type="PANTHER" id="PTHR31297:SF39">
    <property type="entry name" value="GLUCAN ENDO-1,6-BETA-GLUCOSIDASE B"/>
    <property type="match status" value="1"/>
</dbReference>
<dbReference type="Proteomes" id="UP000077069">
    <property type="component" value="Unassembled WGS sequence"/>
</dbReference>
<evidence type="ECO:0000256" key="2">
    <source>
        <dbReference type="ARBA" id="ARBA00005641"/>
    </source>
</evidence>
<dbReference type="EC" id="3.2.1.75" evidence="13"/>
<comment type="similarity">
    <text evidence="2 17">Belongs to the glycosyl hydrolase 5 (cellulase A) family.</text>
</comment>
<dbReference type="Gene3D" id="3.20.20.80">
    <property type="entry name" value="Glycosidases"/>
    <property type="match status" value="1"/>
</dbReference>
<evidence type="ECO:0000256" key="16">
    <source>
        <dbReference type="ARBA" id="ARBA00043257"/>
    </source>
</evidence>
<evidence type="ECO:0000256" key="9">
    <source>
        <dbReference type="ARBA" id="ARBA00023316"/>
    </source>
</evidence>
<keyword evidence="5 17" id="KW-0378">Hydrolase</keyword>
<dbReference type="OrthoDB" id="1887033at2759"/>
<evidence type="ECO:0000256" key="8">
    <source>
        <dbReference type="ARBA" id="ARBA00023295"/>
    </source>
</evidence>
<evidence type="ECO:0000256" key="13">
    <source>
        <dbReference type="ARBA" id="ARBA00038935"/>
    </source>
</evidence>
<keyword evidence="4 18" id="KW-0732">Signal</keyword>
<dbReference type="AlphaFoldDB" id="A0A177BXY5"/>
<evidence type="ECO:0000256" key="14">
    <source>
        <dbReference type="ARBA" id="ARBA00041472"/>
    </source>
</evidence>
<reference evidence="20 21" key="1">
    <citation type="submission" date="2016-05" db="EMBL/GenBank/DDBJ databases">
        <title>Comparative analysis of secretome profiles of manganese(II)-oxidizing ascomycete fungi.</title>
        <authorList>
            <consortium name="DOE Joint Genome Institute"/>
            <person name="Zeiner C.A."/>
            <person name="Purvine S.O."/>
            <person name="Zink E.M."/>
            <person name="Wu S."/>
            <person name="Pasa-Tolic L."/>
            <person name="Chaput D.L."/>
            <person name="Haridas S."/>
            <person name="Grigoriev I.V."/>
            <person name="Santelli C.M."/>
            <person name="Hansel C.M."/>
        </authorList>
    </citation>
    <scope>NUCLEOTIDE SEQUENCE [LARGE SCALE GENOMIC DNA]</scope>
    <source>
        <strain evidence="20 21">AP3s5-JAC2a</strain>
    </source>
</reference>
<dbReference type="RefSeq" id="XP_018029927.1">
    <property type="nucleotide sequence ID" value="XM_018183742.1"/>
</dbReference>
<keyword evidence="6" id="KW-0325">Glycoprotein</keyword>
<dbReference type="GO" id="GO:0009251">
    <property type="term" value="P:glucan catabolic process"/>
    <property type="evidence" value="ECO:0007669"/>
    <property type="project" value="TreeGrafter"/>
</dbReference>
<dbReference type="InterPro" id="IPR001547">
    <property type="entry name" value="Glyco_hydro_5"/>
</dbReference>
<organism evidence="20 21">
    <name type="scientific">Paraphaeosphaeria sporulosa</name>
    <dbReference type="NCBI Taxonomy" id="1460663"/>
    <lineage>
        <taxon>Eukaryota</taxon>
        <taxon>Fungi</taxon>
        <taxon>Dikarya</taxon>
        <taxon>Ascomycota</taxon>
        <taxon>Pezizomycotina</taxon>
        <taxon>Dothideomycetes</taxon>
        <taxon>Pleosporomycetidae</taxon>
        <taxon>Pleosporales</taxon>
        <taxon>Massarineae</taxon>
        <taxon>Didymosphaeriaceae</taxon>
        <taxon>Paraphaeosphaeria</taxon>
    </lineage>
</organism>
<comment type="subcellular location">
    <subcellularLocation>
        <location evidence="1">Secreted</location>
    </subcellularLocation>
</comment>
<dbReference type="GeneID" id="28767228"/>
<evidence type="ECO:0000256" key="11">
    <source>
        <dbReference type="ARBA" id="ARBA00036633"/>
    </source>
</evidence>
<dbReference type="InParanoid" id="A0A177BXY5"/>
<evidence type="ECO:0000256" key="18">
    <source>
        <dbReference type="SAM" id="SignalP"/>
    </source>
</evidence>
<proteinExistence type="inferred from homology"/>
<evidence type="ECO:0000256" key="10">
    <source>
        <dbReference type="ARBA" id="ARBA00023326"/>
    </source>
</evidence>
<evidence type="ECO:0000259" key="19">
    <source>
        <dbReference type="Pfam" id="PF00150"/>
    </source>
</evidence>
<keyword evidence="21" id="KW-1185">Reference proteome</keyword>
<dbReference type="GO" id="GO:0046557">
    <property type="term" value="F:glucan endo-1,6-beta-glucosidase activity"/>
    <property type="evidence" value="ECO:0007669"/>
    <property type="project" value="UniProtKB-EC"/>
</dbReference>
<keyword evidence="9" id="KW-0961">Cell wall biogenesis/degradation</keyword>
<evidence type="ECO:0000313" key="20">
    <source>
        <dbReference type="EMBL" id="OAF99561.1"/>
    </source>
</evidence>
<evidence type="ECO:0000256" key="5">
    <source>
        <dbReference type="ARBA" id="ARBA00022801"/>
    </source>
</evidence>
<evidence type="ECO:0000256" key="4">
    <source>
        <dbReference type="ARBA" id="ARBA00022729"/>
    </source>
</evidence>
<dbReference type="InterPro" id="IPR017853">
    <property type="entry name" value="GH"/>
</dbReference>
<feature type="signal peptide" evidence="18">
    <location>
        <begin position="1"/>
        <end position="17"/>
    </location>
</feature>
<evidence type="ECO:0000256" key="15">
    <source>
        <dbReference type="ARBA" id="ARBA00042025"/>
    </source>
</evidence>
<feature type="chain" id="PRO_5008057452" description="glucan endo-1,6-beta-glucosidase" evidence="18">
    <location>
        <begin position="18"/>
        <end position="452"/>
    </location>
</feature>
<keyword evidence="8 17" id="KW-0326">Glycosidase</keyword>
<dbReference type="Pfam" id="PF00150">
    <property type="entry name" value="Cellulase"/>
    <property type="match status" value="1"/>
</dbReference>
<evidence type="ECO:0000256" key="1">
    <source>
        <dbReference type="ARBA" id="ARBA00004613"/>
    </source>
</evidence>
<dbReference type="EMBL" id="KV441561">
    <property type="protein sequence ID" value="OAF99561.1"/>
    <property type="molecule type" value="Genomic_DNA"/>
</dbReference>
<sequence length="452" mass="50469">MRWSTLLPVLLAASAHAWMPQDRNLAAFNRNYNAHGKRVAALPNKIRGVNLGGWLVSEPWLMKNEWTQVIGCPACSDCNSNGGKCSEFDCVSAIGQSAADSGFNKHYTGWITPADIQDIHDAGLNTIRIPIGYWSLRELVDSSEHFPNMGDLKYLDAVIQKAADLGMFVVMDLHAAPGAQKTNDAFTGQCLPPAWLPGFFIQRNYDRASKWLSWMTQRIHNTPSYAQTVGIIEVVNEPQSSREGMPAEEVNTFTQVYYPQALKAVRDAEAALNVPASDRLHVQFMDKLWSSGDPKAHLPSDSAIIFDDHNYVGGAVGAISHPGKPQDVKQADYMWYTCYTDDRLSDGDVPKVVQEFSLTVDGAVEGNNEFAWDASQNQAFYTQWWNAQQRLYEQTNGWIFWTWKVGNELNNPRWSYQQAVARKWIPGSAAGLEGTRANDVCKTYFGTSDGRN</sequence>
<dbReference type="PANTHER" id="PTHR31297">
    <property type="entry name" value="GLUCAN ENDO-1,6-BETA-GLUCOSIDASE B"/>
    <property type="match status" value="1"/>
</dbReference>
<evidence type="ECO:0000256" key="6">
    <source>
        <dbReference type="ARBA" id="ARBA00023180"/>
    </source>
</evidence>
<gene>
    <name evidence="20" type="ORF">CC84DRAFT_1231880</name>
</gene>
<dbReference type="InterPro" id="IPR050386">
    <property type="entry name" value="Glycosyl_hydrolase_5"/>
</dbReference>
<protein>
    <recommendedName>
        <fullName evidence="13">glucan endo-1,6-beta-glucosidase</fullName>
        <ecNumber evidence="13">3.2.1.75</ecNumber>
    </recommendedName>
    <alternativeName>
        <fullName evidence="15">Beta-1,6-glucanase B</fullName>
    </alternativeName>
    <alternativeName>
        <fullName evidence="14">Endo-1,6-beta-D-glucanase B</fullName>
    </alternativeName>
    <alternativeName>
        <fullName evidence="16">Endo-1,6-beta-glucanase B</fullName>
    </alternativeName>
</protein>
<accession>A0A177BXY5</accession>
<dbReference type="SUPFAM" id="SSF51445">
    <property type="entry name" value="(Trans)glycosidases"/>
    <property type="match status" value="1"/>
</dbReference>
<evidence type="ECO:0000256" key="3">
    <source>
        <dbReference type="ARBA" id="ARBA00022525"/>
    </source>
</evidence>
<dbReference type="GO" id="GO:0071555">
    <property type="term" value="P:cell wall organization"/>
    <property type="evidence" value="ECO:0007669"/>
    <property type="project" value="UniProtKB-KW"/>
</dbReference>
<comment type="function">
    <text evidence="12">Beta-glucanases participate in the metabolism of beta-glucan, the main structural component of the cell wall. Acts on lutean, pustulan and 1,6-oligo-beta-D-glucosides.</text>
</comment>
<keyword evidence="3" id="KW-0964">Secreted</keyword>
<keyword evidence="10" id="KW-0624">Polysaccharide degradation</keyword>
<keyword evidence="7" id="KW-0119">Carbohydrate metabolism</keyword>
<name>A0A177BXY5_9PLEO</name>
<dbReference type="GO" id="GO:0004338">
    <property type="term" value="F:glucan exo-1,3-beta-glucosidase activity"/>
    <property type="evidence" value="ECO:0007669"/>
    <property type="project" value="TreeGrafter"/>
</dbReference>
<feature type="domain" description="Glycoside hydrolase family 5" evidence="19">
    <location>
        <begin position="101"/>
        <end position="388"/>
    </location>
</feature>
<comment type="catalytic activity">
    <reaction evidence="11">
        <text>Random hydrolysis of (1-&gt;6)-linkages in (1-&gt;6)-beta-D-glucans.</text>
        <dbReference type="EC" id="3.2.1.75"/>
    </reaction>
</comment>
<evidence type="ECO:0000313" key="21">
    <source>
        <dbReference type="Proteomes" id="UP000077069"/>
    </source>
</evidence>
<dbReference type="STRING" id="1460663.A0A177BXY5"/>
<dbReference type="GO" id="GO:0005576">
    <property type="term" value="C:extracellular region"/>
    <property type="evidence" value="ECO:0007669"/>
    <property type="project" value="UniProtKB-SubCell"/>
</dbReference>
<evidence type="ECO:0000256" key="7">
    <source>
        <dbReference type="ARBA" id="ARBA00023277"/>
    </source>
</evidence>
<evidence type="ECO:0000256" key="17">
    <source>
        <dbReference type="RuleBase" id="RU361153"/>
    </source>
</evidence>